<dbReference type="GO" id="GO:0046872">
    <property type="term" value="F:metal ion binding"/>
    <property type="evidence" value="ECO:0007669"/>
    <property type="project" value="UniProtKB-KW"/>
</dbReference>
<dbReference type="RefSeq" id="WP_103902702.1">
    <property type="nucleotide sequence ID" value="NZ_PQWB01000040.1"/>
</dbReference>
<evidence type="ECO:0000313" key="9">
    <source>
        <dbReference type="Proteomes" id="UP000237082"/>
    </source>
</evidence>
<feature type="region of interest" description="Disordered" evidence="6">
    <location>
        <begin position="1168"/>
        <end position="1192"/>
    </location>
</feature>
<sequence>MERNPQQTAACPFEALEGSGERLSAGKGREARHAIWRLVQRGLVYPSPEAVFAIFKLRADDSLSLERLTELMAAVRREIHQQYGSSHTTAIVGVGFELWRRWAEAAGLSVPKGMRLSRPLMQSADAESETRSQVFVDGAAAFSDSGGDLWFHIKSREAAHCDQVFAFIDEWLSGEQAINPDATVRQHASTKASTLDRTGGKVLGCRFSENLNNPSDPLSIQQQTIVGFDDLAHAGASYVLAQRFRIKWDNILNMSPSQIEDLVGRTTDDILIPTRDDRSHIKCSRAQDGEGNTMAVLRLGLPFGQSDAVRNIDLSRKGASLRDEEGVVFAGYARSAEALESIVANQIGGGEGPIRDRLLANVHADAGGLFYIPSQADLGLPEVDVPDIADLEWSRFPGVDWDRLDRHFTQRSKNGLMYYNHKDYLFQMATMPEQDKAFKRPPSARVQLLLANAFMRWQDNWYFDRKQQELGHLRDWVAKKFGAAKVEDVMALPVMERMGWAIRMTVGHAYVDPEYGRRGRWQDEEGNWINGADTYRIQPEELIAGGLPNIGLGQGKYVMEYARRDEEMGNFFRGLGAASGVGHVVPGYGEALELGLDGLQRKVAEKLAGCPEASRSLYLAMQQALTGVSEHCEAYAALAEAMVDGMADGQAAEKANLRALAQRMRKLAHGKPETLLEAAQLVFTLHACLHLAGEPTAVGRLDQLLAPFYLADKQAGRLSEEEAQEIIDCFWIKIGEKVQSNRLFVEDHQPYGNMAMGGASGNYPQGAANNQWIQQVTVGGTVADDSPGAGSPAYNDVTILCLRAVRRLPLNAPCLSLRLRPDAPRQVLEEAALAILSGGAHPILLNDEAIIDGLHRSGDGVGEGAKVAERAEGRWRSEVALSAARDYACDGCYEPQLSGRNWFTLGGMNMLVALEAAMNQGKSWAMAGPVWFRGQRVSFTSAPPEEIHSYAELEDLLLKHLRWMYAKQLDGQLAGFGQMQQVCPTPLLSLFVEGCLDKGQDLYEGGARYNVIAPCFTAIPSLINSLWAIRSMVFERDSAVTSLPELVQALMCDWGESMQEPFVSSLSGPDRIAAQAERYRDLRKAALALPRYGRGHEGIDAFGDHICGRIADTVVDLFHNPVQSTGDQMVALAQRLGTKEQPFGGFQIQPGVGTFENYVEFGGMAGASADGRRNGETISSDLSPTPSPADRPVAHQEAAFGKVLDGYTGEGNRAFSDGAPIDLCIREDFPREELVGLLDAFANGAGSNILTVTCGDPDTLAGAARDPEKYDLLRVRMGGWTEFFVSMFPAHQRQHQRRPLDVSGGCPEGEGKR</sequence>
<dbReference type="EMBL" id="PQWB01000040">
    <property type="protein sequence ID" value="POZ62031.1"/>
    <property type="molecule type" value="Genomic_DNA"/>
</dbReference>
<dbReference type="GO" id="GO:0004601">
    <property type="term" value="F:peroxidase activity"/>
    <property type="evidence" value="ECO:0007669"/>
    <property type="project" value="UniProtKB-KW"/>
</dbReference>
<evidence type="ECO:0000313" key="8">
    <source>
        <dbReference type="EMBL" id="POZ62031.1"/>
    </source>
</evidence>
<dbReference type="GO" id="GO:0016740">
    <property type="term" value="F:transferase activity"/>
    <property type="evidence" value="ECO:0007669"/>
    <property type="project" value="UniProtKB-KW"/>
</dbReference>
<dbReference type="Gene3D" id="3.20.70.20">
    <property type="match status" value="1"/>
</dbReference>
<dbReference type="PANTHER" id="PTHR43641:SF2">
    <property type="entry name" value="DEHYDRATASE YBIW-RELATED"/>
    <property type="match status" value="1"/>
</dbReference>
<dbReference type="InterPro" id="IPR051215">
    <property type="entry name" value="GRE"/>
</dbReference>
<dbReference type="Pfam" id="PF20628">
    <property type="entry name" value="Dyp_perox_C"/>
    <property type="match status" value="1"/>
</dbReference>
<keyword evidence="8" id="KW-0808">Transferase</keyword>
<dbReference type="InterPro" id="IPR004184">
    <property type="entry name" value="PFL_dom"/>
</dbReference>
<evidence type="ECO:0000256" key="6">
    <source>
        <dbReference type="SAM" id="MobiDB-lite"/>
    </source>
</evidence>
<dbReference type="SUPFAM" id="SSF51998">
    <property type="entry name" value="PFL-like glycyl radical enzymes"/>
    <property type="match status" value="1"/>
</dbReference>
<comment type="cofactor">
    <cofactor evidence="1">
        <name>heme b</name>
        <dbReference type="ChEBI" id="CHEBI:60344"/>
    </cofactor>
</comment>
<keyword evidence="3" id="KW-0479">Metal-binding</keyword>
<keyword evidence="4" id="KW-0560">Oxidoreductase</keyword>
<evidence type="ECO:0000256" key="3">
    <source>
        <dbReference type="ARBA" id="ARBA00022723"/>
    </source>
</evidence>
<dbReference type="SUPFAM" id="SSF54909">
    <property type="entry name" value="Dimeric alpha+beta barrel"/>
    <property type="match status" value="1"/>
</dbReference>
<accession>A0A2S5DG86</accession>
<keyword evidence="2" id="KW-0575">Peroxidase</keyword>
<evidence type="ECO:0000256" key="2">
    <source>
        <dbReference type="ARBA" id="ARBA00022559"/>
    </source>
</evidence>
<evidence type="ECO:0000259" key="7">
    <source>
        <dbReference type="PROSITE" id="PS51554"/>
    </source>
</evidence>
<gene>
    <name evidence="8" type="ORF">C2I19_10645</name>
</gene>
<dbReference type="InterPro" id="IPR048328">
    <property type="entry name" value="Dyp_perox_C"/>
</dbReference>
<dbReference type="InterPro" id="IPR011008">
    <property type="entry name" value="Dimeric_a/b-barrel"/>
</dbReference>
<name>A0A2S5DG86_9NEIS</name>
<reference evidence="9" key="1">
    <citation type="submission" date="2018-02" db="EMBL/GenBank/DDBJ databases">
        <authorList>
            <person name="O'Hara-Hanley K."/>
            <person name="Soby S."/>
        </authorList>
    </citation>
    <scope>NUCLEOTIDE SEQUENCE [LARGE SCALE GENOMIC DNA]</scope>
    <source>
        <strain evidence="9">MWU14-2602</strain>
    </source>
</reference>
<evidence type="ECO:0000256" key="5">
    <source>
        <dbReference type="ARBA" id="ARBA00023004"/>
    </source>
</evidence>
<dbReference type="PROSITE" id="PS51554">
    <property type="entry name" value="PFL"/>
    <property type="match status" value="1"/>
</dbReference>
<dbReference type="GO" id="GO:0020037">
    <property type="term" value="F:heme binding"/>
    <property type="evidence" value="ECO:0007669"/>
    <property type="project" value="InterPro"/>
</dbReference>
<dbReference type="NCBIfam" id="TIGR01413">
    <property type="entry name" value="Dyp_perox_fam"/>
    <property type="match status" value="1"/>
</dbReference>
<proteinExistence type="predicted"/>
<dbReference type="Proteomes" id="UP000237082">
    <property type="component" value="Unassembled WGS sequence"/>
</dbReference>
<keyword evidence="9" id="KW-1185">Reference proteome</keyword>
<organism evidence="8 9">
    <name type="scientific">Chromobacterium alticapitis</name>
    <dbReference type="NCBI Taxonomy" id="2073169"/>
    <lineage>
        <taxon>Bacteria</taxon>
        <taxon>Pseudomonadati</taxon>
        <taxon>Pseudomonadota</taxon>
        <taxon>Betaproteobacteria</taxon>
        <taxon>Neisseriales</taxon>
        <taxon>Chromobacteriaceae</taxon>
        <taxon>Chromobacterium</taxon>
    </lineage>
</organism>
<dbReference type="PROSITE" id="PS51404">
    <property type="entry name" value="DYP_PEROXIDASE"/>
    <property type="match status" value="1"/>
</dbReference>
<keyword evidence="5" id="KW-0408">Iron</keyword>
<dbReference type="Pfam" id="PF02901">
    <property type="entry name" value="PFL-like"/>
    <property type="match status" value="1"/>
</dbReference>
<dbReference type="GO" id="GO:0005829">
    <property type="term" value="C:cytosol"/>
    <property type="evidence" value="ECO:0007669"/>
    <property type="project" value="TreeGrafter"/>
</dbReference>
<protein>
    <submittedName>
        <fullName evidence="8">Formate acetyltransferase</fullName>
    </submittedName>
</protein>
<evidence type="ECO:0000256" key="4">
    <source>
        <dbReference type="ARBA" id="ARBA00023002"/>
    </source>
</evidence>
<dbReference type="PANTHER" id="PTHR43641">
    <property type="entry name" value="FORMATE ACETYLTRANSFERASE 3-RELATED"/>
    <property type="match status" value="1"/>
</dbReference>
<dbReference type="OrthoDB" id="3251355at2"/>
<feature type="domain" description="PFL" evidence="7">
    <location>
        <begin position="452"/>
        <end position="1173"/>
    </location>
</feature>
<evidence type="ECO:0000256" key="1">
    <source>
        <dbReference type="ARBA" id="ARBA00001970"/>
    </source>
</evidence>
<comment type="caution">
    <text evidence="8">The sequence shown here is derived from an EMBL/GenBank/DDBJ whole genome shotgun (WGS) entry which is preliminary data.</text>
</comment>
<dbReference type="InterPro" id="IPR006314">
    <property type="entry name" value="Dyp_peroxidase"/>
</dbReference>